<evidence type="ECO:0000256" key="12">
    <source>
        <dbReference type="PIRSR" id="PIRSR601805-1"/>
    </source>
</evidence>
<dbReference type="eggNOG" id="KOG2854">
    <property type="taxonomic scope" value="Eukaryota"/>
</dbReference>
<comment type="catalytic activity">
    <reaction evidence="10 13">
        <text>adenosine + ATP = AMP + ADP + H(+)</text>
        <dbReference type="Rhea" id="RHEA:20824"/>
        <dbReference type="ChEBI" id="CHEBI:15378"/>
        <dbReference type="ChEBI" id="CHEBI:16335"/>
        <dbReference type="ChEBI" id="CHEBI:30616"/>
        <dbReference type="ChEBI" id="CHEBI:456215"/>
        <dbReference type="ChEBI" id="CHEBI:456216"/>
        <dbReference type="EC" id="2.7.1.20"/>
    </reaction>
</comment>
<reference evidence="15 16" key="1">
    <citation type="journal article" date="2007" name="Nature">
        <title>Evolution of genes and genomes on the Drosophila phylogeny.</title>
        <authorList>
            <consortium name="Drosophila 12 Genomes Consortium"/>
            <person name="Clark A.G."/>
            <person name="Eisen M.B."/>
            <person name="Smith D.R."/>
            <person name="Bergman C.M."/>
            <person name="Oliver B."/>
            <person name="Markow T.A."/>
            <person name="Kaufman T.C."/>
            <person name="Kellis M."/>
            <person name="Gelbart W."/>
            <person name="Iyer V.N."/>
            <person name="Pollard D.A."/>
            <person name="Sackton T.B."/>
            <person name="Larracuente A.M."/>
            <person name="Singh N.D."/>
            <person name="Abad J.P."/>
            <person name="Abt D.N."/>
            <person name="Adryan B."/>
            <person name="Aguade M."/>
            <person name="Akashi H."/>
            <person name="Anderson W.W."/>
            <person name="Aquadro C.F."/>
            <person name="Ardell D.H."/>
            <person name="Arguello R."/>
            <person name="Artieri C.G."/>
            <person name="Barbash D.A."/>
            <person name="Barker D."/>
            <person name="Barsanti P."/>
            <person name="Batterham P."/>
            <person name="Batzoglou S."/>
            <person name="Begun D."/>
            <person name="Bhutkar A."/>
            <person name="Blanco E."/>
            <person name="Bosak S.A."/>
            <person name="Bradley R.K."/>
            <person name="Brand A.D."/>
            <person name="Brent M.R."/>
            <person name="Brooks A.N."/>
            <person name="Brown R.H."/>
            <person name="Butlin R.K."/>
            <person name="Caggese C."/>
            <person name="Calvi B.R."/>
            <person name="Bernardo de Carvalho A."/>
            <person name="Caspi A."/>
            <person name="Castrezana S."/>
            <person name="Celniker S.E."/>
            <person name="Chang J.L."/>
            <person name="Chapple C."/>
            <person name="Chatterji S."/>
            <person name="Chinwalla A."/>
            <person name="Civetta A."/>
            <person name="Clifton S.W."/>
            <person name="Comeron J.M."/>
            <person name="Costello J.C."/>
            <person name="Coyne J.A."/>
            <person name="Daub J."/>
            <person name="David R.G."/>
            <person name="Delcher A.L."/>
            <person name="Delehaunty K."/>
            <person name="Do C.B."/>
            <person name="Ebling H."/>
            <person name="Edwards K."/>
            <person name="Eickbush T."/>
            <person name="Evans J.D."/>
            <person name="Filipski A."/>
            <person name="Findeiss S."/>
            <person name="Freyhult E."/>
            <person name="Fulton L."/>
            <person name="Fulton R."/>
            <person name="Garcia A.C."/>
            <person name="Gardiner A."/>
            <person name="Garfield D.A."/>
            <person name="Garvin B.E."/>
            <person name="Gibson G."/>
            <person name="Gilbert D."/>
            <person name="Gnerre S."/>
            <person name="Godfrey J."/>
            <person name="Good R."/>
            <person name="Gotea V."/>
            <person name="Gravely B."/>
            <person name="Greenberg A.J."/>
            <person name="Griffiths-Jones S."/>
            <person name="Gross S."/>
            <person name="Guigo R."/>
            <person name="Gustafson E.A."/>
            <person name="Haerty W."/>
            <person name="Hahn M.W."/>
            <person name="Halligan D.L."/>
            <person name="Halpern A.L."/>
            <person name="Halter G.M."/>
            <person name="Han M.V."/>
            <person name="Heger A."/>
            <person name="Hillier L."/>
            <person name="Hinrichs A.S."/>
            <person name="Holmes I."/>
            <person name="Hoskins R.A."/>
            <person name="Hubisz M.J."/>
            <person name="Hultmark D."/>
            <person name="Huntley M.A."/>
            <person name="Jaffe D.B."/>
            <person name="Jagadeeshan S."/>
            <person name="Jeck W.R."/>
            <person name="Johnson J."/>
            <person name="Jones C.D."/>
            <person name="Jordan W.C."/>
            <person name="Karpen G.H."/>
            <person name="Kataoka E."/>
            <person name="Keightley P.D."/>
            <person name="Kheradpour P."/>
            <person name="Kirkness E.F."/>
            <person name="Koerich L.B."/>
            <person name="Kristiansen K."/>
            <person name="Kudrna D."/>
            <person name="Kulathinal R.J."/>
            <person name="Kumar S."/>
            <person name="Kwok R."/>
            <person name="Lander E."/>
            <person name="Langley C.H."/>
            <person name="Lapoint R."/>
            <person name="Lazzaro B.P."/>
            <person name="Lee S.J."/>
            <person name="Levesque L."/>
            <person name="Li R."/>
            <person name="Lin C.F."/>
            <person name="Lin M.F."/>
            <person name="Lindblad-Toh K."/>
            <person name="Llopart A."/>
            <person name="Long M."/>
            <person name="Low L."/>
            <person name="Lozovsky E."/>
            <person name="Lu J."/>
            <person name="Luo M."/>
            <person name="Machado C.A."/>
            <person name="Makalowski W."/>
            <person name="Marzo M."/>
            <person name="Matsuda M."/>
            <person name="Matzkin L."/>
            <person name="McAllister B."/>
            <person name="McBride C.S."/>
            <person name="McKernan B."/>
            <person name="McKernan K."/>
            <person name="Mendez-Lago M."/>
            <person name="Minx P."/>
            <person name="Mollenhauer M.U."/>
            <person name="Montooth K."/>
            <person name="Mount S.M."/>
            <person name="Mu X."/>
            <person name="Myers E."/>
            <person name="Negre B."/>
            <person name="Newfeld S."/>
            <person name="Nielsen R."/>
            <person name="Noor M.A."/>
            <person name="O'Grady P."/>
            <person name="Pachter L."/>
            <person name="Papaceit M."/>
            <person name="Parisi M.J."/>
            <person name="Parisi M."/>
            <person name="Parts L."/>
            <person name="Pedersen J.S."/>
            <person name="Pesole G."/>
            <person name="Phillippy A.M."/>
            <person name="Ponting C.P."/>
            <person name="Pop M."/>
            <person name="Porcelli D."/>
            <person name="Powell J.R."/>
            <person name="Prohaska S."/>
            <person name="Pruitt K."/>
            <person name="Puig M."/>
            <person name="Quesneville H."/>
            <person name="Ram K.R."/>
            <person name="Rand D."/>
            <person name="Rasmussen M.D."/>
            <person name="Reed L.K."/>
            <person name="Reenan R."/>
            <person name="Reily A."/>
            <person name="Remington K.A."/>
            <person name="Rieger T.T."/>
            <person name="Ritchie M.G."/>
            <person name="Robin C."/>
            <person name="Rogers Y.H."/>
            <person name="Rohde C."/>
            <person name="Rozas J."/>
            <person name="Rubenfield M.J."/>
            <person name="Ruiz A."/>
            <person name="Russo S."/>
            <person name="Salzberg S.L."/>
            <person name="Sanchez-Gracia A."/>
            <person name="Saranga D.J."/>
            <person name="Sato H."/>
            <person name="Schaeffer S.W."/>
            <person name="Schatz M.C."/>
            <person name="Schlenke T."/>
            <person name="Schwartz R."/>
            <person name="Segarra C."/>
            <person name="Singh R.S."/>
            <person name="Sirot L."/>
            <person name="Sirota M."/>
            <person name="Sisneros N.B."/>
            <person name="Smith C.D."/>
            <person name="Smith T.F."/>
            <person name="Spieth J."/>
            <person name="Stage D.E."/>
            <person name="Stark A."/>
            <person name="Stephan W."/>
            <person name="Strausberg R.L."/>
            <person name="Strempel S."/>
            <person name="Sturgill D."/>
            <person name="Sutton G."/>
            <person name="Sutton G.G."/>
            <person name="Tao W."/>
            <person name="Teichmann S."/>
            <person name="Tobari Y.N."/>
            <person name="Tomimura Y."/>
            <person name="Tsolas J.M."/>
            <person name="Valente V.L."/>
            <person name="Venter E."/>
            <person name="Venter J.C."/>
            <person name="Vicario S."/>
            <person name="Vieira F.G."/>
            <person name="Vilella A.J."/>
            <person name="Villasante A."/>
            <person name="Walenz B."/>
            <person name="Wang J."/>
            <person name="Wasserman M."/>
            <person name="Watts T."/>
            <person name="Wilson D."/>
            <person name="Wilson R.K."/>
            <person name="Wing R.A."/>
            <person name="Wolfner M.F."/>
            <person name="Wong A."/>
            <person name="Wong G.K."/>
            <person name="Wu C.I."/>
            <person name="Wu G."/>
            <person name="Yamamoto D."/>
            <person name="Yang H.P."/>
            <person name="Yang S.P."/>
            <person name="Yorke J.A."/>
            <person name="Yoshida K."/>
            <person name="Zdobnov E."/>
            <person name="Zhang P."/>
            <person name="Zhang Y."/>
            <person name="Zimin A.V."/>
            <person name="Baldwin J."/>
            <person name="Abdouelleil A."/>
            <person name="Abdulkadir J."/>
            <person name="Abebe A."/>
            <person name="Abera B."/>
            <person name="Abreu J."/>
            <person name="Acer S.C."/>
            <person name="Aftuck L."/>
            <person name="Alexander A."/>
            <person name="An P."/>
            <person name="Anderson E."/>
            <person name="Anderson S."/>
            <person name="Arachi H."/>
            <person name="Azer M."/>
            <person name="Bachantsang P."/>
            <person name="Barry A."/>
            <person name="Bayul T."/>
            <person name="Berlin A."/>
            <person name="Bessette D."/>
            <person name="Bloom T."/>
            <person name="Blye J."/>
            <person name="Boguslavskiy L."/>
            <person name="Bonnet C."/>
            <person name="Boukhgalter B."/>
            <person name="Bourzgui I."/>
            <person name="Brown A."/>
            <person name="Cahill P."/>
            <person name="Channer S."/>
            <person name="Cheshatsang Y."/>
            <person name="Chuda L."/>
            <person name="Citroen M."/>
            <person name="Collymore A."/>
            <person name="Cooke P."/>
            <person name="Costello M."/>
            <person name="D'Aco K."/>
            <person name="Daza R."/>
            <person name="De Haan G."/>
            <person name="DeGray S."/>
            <person name="DeMaso C."/>
            <person name="Dhargay N."/>
            <person name="Dooley K."/>
            <person name="Dooley E."/>
            <person name="Doricent M."/>
            <person name="Dorje P."/>
            <person name="Dorjee K."/>
            <person name="Dupes A."/>
            <person name="Elong R."/>
            <person name="Falk J."/>
            <person name="Farina A."/>
            <person name="Faro S."/>
            <person name="Ferguson D."/>
            <person name="Fisher S."/>
            <person name="Foley C.D."/>
            <person name="Franke A."/>
            <person name="Friedrich D."/>
            <person name="Gadbois L."/>
            <person name="Gearin G."/>
            <person name="Gearin C.R."/>
            <person name="Giannoukos G."/>
            <person name="Goode T."/>
            <person name="Graham J."/>
            <person name="Grandbois E."/>
            <person name="Grewal S."/>
            <person name="Gyaltsen K."/>
            <person name="Hafez N."/>
            <person name="Hagos B."/>
            <person name="Hall J."/>
            <person name="Henson C."/>
            <person name="Hollinger A."/>
            <person name="Honan T."/>
            <person name="Huard M.D."/>
            <person name="Hughes L."/>
            <person name="Hurhula B."/>
            <person name="Husby M.E."/>
            <person name="Kamat A."/>
            <person name="Kanga B."/>
            <person name="Kashin S."/>
            <person name="Khazanovich D."/>
            <person name="Kisner P."/>
            <person name="Lance K."/>
            <person name="Lara M."/>
            <person name="Lee W."/>
            <person name="Lennon N."/>
            <person name="Letendre F."/>
            <person name="LeVine R."/>
            <person name="Lipovsky A."/>
            <person name="Liu X."/>
            <person name="Liu J."/>
            <person name="Liu S."/>
            <person name="Lokyitsang T."/>
            <person name="Lokyitsang Y."/>
            <person name="Lubonja R."/>
            <person name="Lui A."/>
            <person name="MacDonald P."/>
            <person name="Magnisalis V."/>
            <person name="Maru K."/>
            <person name="Matthews C."/>
            <person name="McCusker W."/>
            <person name="McDonough S."/>
            <person name="Mehta T."/>
            <person name="Meldrim J."/>
            <person name="Meneus L."/>
            <person name="Mihai O."/>
            <person name="Mihalev A."/>
            <person name="Mihova T."/>
            <person name="Mittelman R."/>
            <person name="Mlenga V."/>
            <person name="Montmayeur A."/>
            <person name="Mulrain L."/>
            <person name="Navidi A."/>
            <person name="Naylor J."/>
            <person name="Negash T."/>
            <person name="Nguyen T."/>
            <person name="Nguyen N."/>
            <person name="Nicol R."/>
            <person name="Norbu C."/>
            <person name="Norbu N."/>
            <person name="Novod N."/>
            <person name="O'Neill B."/>
            <person name="Osman S."/>
            <person name="Markiewicz E."/>
            <person name="Oyono O.L."/>
            <person name="Patti C."/>
            <person name="Phunkhang P."/>
            <person name="Pierre F."/>
            <person name="Priest M."/>
            <person name="Raghuraman S."/>
            <person name="Rege F."/>
            <person name="Reyes R."/>
            <person name="Rise C."/>
            <person name="Rogov P."/>
            <person name="Ross K."/>
            <person name="Ryan E."/>
            <person name="Settipalli S."/>
            <person name="Shea T."/>
            <person name="Sherpa N."/>
            <person name="Shi L."/>
            <person name="Shih D."/>
            <person name="Sparrow T."/>
            <person name="Spaulding J."/>
            <person name="Stalker J."/>
            <person name="Stange-Thomann N."/>
            <person name="Stavropoulos S."/>
            <person name="Stone C."/>
            <person name="Strader C."/>
            <person name="Tesfaye S."/>
            <person name="Thomson T."/>
            <person name="Thoulutsang Y."/>
            <person name="Thoulutsang D."/>
            <person name="Topham K."/>
            <person name="Topping I."/>
            <person name="Tsamla T."/>
            <person name="Vassiliev H."/>
            <person name="Vo A."/>
            <person name="Wangchuk T."/>
            <person name="Wangdi T."/>
            <person name="Weiand M."/>
            <person name="Wilkinson J."/>
            <person name="Wilson A."/>
            <person name="Yadav S."/>
            <person name="Young G."/>
            <person name="Yu Q."/>
            <person name="Zembek L."/>
            <person name="Zhong D."/>
            <person name="Zimmer A."/>
            <person name="Zwirko Z."/>
            <person name="Jaffe D.B."/>
            <person name="Alvarez P."/>
            <person name="Brockman W."/>
            <person name="Butler J."/>
            <person name="Chin C."/>
            <person name="Gnerre S."/>
            <person name="Grabherr M."/>
            <person name="Kleber M."/>
            <person name="Mauceli E."/>
            <person name="MacCallum I."/>
        </authorList>
    </citation>
    <scope>NUCLEOTIDE SEQUENCE [LARGE SCALE GENOMIC DNA]</scope>
    <source>
        <strain evidence="16">Tucson 15287-2541.00</strain>
    </source>
</reference>
<keyword evidence="4 13" id="KW-0808">Transferase</keyword>
<keyword evidence="5 13" id="KW-0660">Purine salvage</keyword>
<comment type="subcellular location">
    <subcellularLocation>
        <location evidence="13">Nucleus</location>
    </subcellularLocation>
</comment>
<name>B4JUM1_DROGR</name>
<dbReference type="PRINTS" id="PR00989">
    <property type="entry name" value="ADENOKINASE"/>
</dbReference>
<dbReference type="GO" id="GO:0004001">
    <property type="term" value="F:adenosine kinase activity"/>
    <property type="evidence" value="ECO:0007669"/>
    <property type="project" value="UniProtKB-UniRule"/>
</dbReference>
<feature type="active site" description="Proton acceptor" evidence="12">
    <location>
        <position position="298"/>
    </location>
</feature>
<feature type="domain" description="Carbohydrate kinase PfkB" evidence="14">
    <location>
        <begin position="31"/>
        <end position="336"/>
    </location>
</feature>
<dbReference type="GO" id="GO:0005829">
    <property type="term" value="C:cytosol"/>
    <property type="evidence" value="ECO:0007669"/>
    <property type="project" value="TreeGrafter"/>
</dbReference>
<evidence type="ECO:0000313" key="15">
    <source>
        <dbReference type="EMBL" id="EDV91191.1"/>
    </source>
</evidence>
<dbReference type="SUPFAM" id="SSF53613">
    <property type="entry name" value="Ribokinase-like"/>
    <property type="match status" value="1"/>
</dbReference>
<keyword evidence="8 13" id="KW-0067">ATP-binding</keyword>
<dbReference type="EC" id="2.7.1.20" evidence="3 13"/>
<dbReference type="InterPro" id="IPR029056">
    <property type="entry name" value="Ribokinase-like"/>
</dbReference>
<evidence type="ECO:0000256" key="10">
    <source>
        <dbReference type="ARBA" id="ARBA00051362"/>
    </source>
</evidence>
<dbReference type="Gene3D" id="3.40.1190.20">
    <property type="match status" value="1"/>
</dbReference>
<dbReference type="InParanoid" id="B4JUM1"/>
<dbReference type="STRING" id="7222.B4JUM1"/>
<dbReference type="UniPathway" id="UPA00588">
    <property type="reaction ID" value="UER00659"/>
</dbReference>
<dbReference type="HOGENOM" id="CLU_045832_0_0_1"/>
<evidence type="ECO:0000256" key="2">
    <source>
        <dbReference type="ARBA" id="ARBA00010688"/>
    </source>
</evidence>
<sequence length="347" mass="38906">MDVPEGILIGFGNPLLDITTFVEDTVLLEKYDLEPNAAIIAEDKHLALFDELMNQENVQYSAGGACQNSMRIYQWILCKPFRAIFFGAVGRDKFGDTIGKRARSDGVETQYQVREEAPTGTCAVIISGQDRSLVANLGAAALFTEDWLDIEENACILERAKFFYATGFFMAVSSASVLRIARLSSETNRFFVLNFSAVFVLQTHKKNMDEILPYTDMIIGNKQEALAYAESHDWNTTDIFEVGRRLQSLPKANMRPRIVMITDAFCPVLCFQDNDKILEYPVPKVDQENIVDTNGCGDAFVGGFLSQIVQHMPIDYCIRTGIFASQQILRVVGVQVEQLPKFRDSCI</sequence>
<dbReference type="FunCoup" id="B4JUM1">
    <property type="interactions" value="112"/>
</dbReference>
<dbReference type="GO" id="GO:0006166">
    <property type="term" value="P:purine ribonucleoside salvage"/>
    <property type="evidence" value="ECO:0007669"/>
    <property type="project" value="UniProtKB-KW"/>
</dbReference>
<keyword evidence="13" id="KW-0539">Nucleus</keyword>
<proteinExistence type="inferred from homology"/>
<dbReference type="AlphaFoldDB" id="B4JUM1"/>
<protein>
    <recommendedName>
        <fullName evidence="11 13">Adenosine kinase</fullName>
        <shortName evidence="13">AK</shortName>
        <ecNumber evidence="3 13">2.7.1.20</ecNumber>
    </recommendedName>
    <alternativeName>
        <fullName evidence="13">Adenosine 5'-phosphotransferase</fullName>
    </alternativeName>
</protein>
<dbReference type="OMA" id="CPVLCFQ"/>
<accession>B4JUM1</accession>
<evidence type="ECO:0000256" key="9">
    <source>
        <dbReference type="ARBA" id="ARBA00022842"/>
    </source>
</evidence>
<dbReference type="InterPro" id="IPR001805">
    <property type="entry name" value="Adenokinase"/>
</dbReference>
<evidence type="ECO:0000256" key="8">
    <source>
        <dbReference type="ARBA" id="ARBA00022840"/>
    </source>
</evidence>
<keyword evidence="9 13" id="KW-0460">Magnesium</keyword>
<dbReference type="OrthoDB" id="432447at2759"/>
<evidence type="ECO:0000256" key="4">
    <source>
        <dbReference type="ARBA" id="ARBA00022679"/>
    </source>
</evidence>
<dbReference type="KEGG" id="dgr:6568608"/>
<evidence type="ECO:0000259" key="14">
    <source>
        <dbReference type="Pfam" id="PF00294"/>
    </source>
</evidence>
<dbReference type="SMR" id="B4JUM1"/>
<dbReference type="PhylomeDB" id="B4JUM1"/>
<evidence type="ECO:0000256" key="7">
    <source>
        <dbReference type="ARBA" id="ARBA00022777"/>
    </source>
</evidence>
<dbReference type="PANTHER" id="PTHR45769">
    <property type="entry name" value="ADENOSINE KINASE"/>
    <property type="match status" value="1"/>
</dbReference>
<keyword evidence="16" id="KW-1185">Reference proteome</keyword>
<dbReference type="GO" id="GO:0005634">
    <property type="term" value="C:nucleus"/>
    <property type="evidence" value="ECO:0007669"/>
    <property type="project" value="UniProtKB-SubCell"/>
</dbReference>
<evidence type="ECO:0000256" key="11">
    <source>
        <dbReference type="ARBA" id="ARBA00068771"/>
    </source>
</evidence>
<keyword evidence="7 13" id="KW-0418">Kinase</keyword>
<evidence type="ECO:0000256" key="13">
    <source>
        <dbReference type="RuleBase" id="RU368116"/>
    </source>
</evidence>
<comment type="cofactor">
    <cofactor evidence="13">
        <name>Mg(2+)</name>
        <dbReference type="ChEBI" id="CHEBI:18420"/>
    </cofactor>
    <text evidence="13">Binds 3 Mg(2+) ions per subunit.</text>
</comment>
<gene>
    <name evidence="15" type="primary">Dgri\GH15477</name>
    <name evidence="15" type="ORF">Dgri_GH15477</name>
</gene>
<dbReference type="Gene3D" id="3.30.1110.10">
    <property type="match status" value="1"/>
</dbReference>
<dbReference type="GO" id="GO:0006144">
    <property type="term" value="P:purine nucleobase metabolic process"/>
    <property type="evidence" value="ECO:0007669"/>
    <property type="project" value="TreeGrafter"/>
</dbReference>
<dbReference type="EMBL" id="CH916374">
    <property type="protein sequence ID" value="EDV91191.1"/>
    <property type="molecule type" value="Genomic_DNA"/>
</dbReference>
<evidence type="ECO:0000313" key="16">
    <source>
        <dbReference type="Proteomes" id="UP000001070"/>
    </source>
</evidence>
<evidence type="ECO:0000256" key="3">
    <source>
        <dbReference type="ARBA" id="ARBA00012119"/>
    </source>
</evidence>
<evidence type="ECO:0000256" key="6">
    <source>
        <dbReference type="ARBA" id="ARBA00022741"/>
    </source>
</evidence>
<comment type="subunit">
    <text evidence="13">Monomer.</text>
</comment>
<keyword evidence="6 13" id="KW-0547">Nucleotide-binding</keyword>
<dbReference type="GO" id="GO:0044209">
    <property type="term" value="P:AMP salvage"/>
    <property type="evidence" value="ECO:0007669"/>
    <property type="project" value="UniProtKB-UniRule"/>
</dbReference>
<dbReference type="InterPro" id="IPR011611">
    <property type="entry name" value="PfkB_dom"/>
</dbReference>
<comment type="function">
    <text evidence="13">ATP dependent phosphorylation of adenosine and other related nucleoside analogs to monophosphate derivatives.</text>
</comment>
<comment type="pathway">
    <text evidence="1 13">Purine metabolism; AMP biosynthesis via salvage pathway; AMP from adenosine: step 1/1.</text>
</comment>
<dbReference type="GO" id="GO:0005524">
    <property type="term" value="F:ATP binding"/>
    <property type="evidence" value="ECO:0007669"/>
    <property type="project" value="UniProtKB-UniRule"/>
</dbReference>
<organism evidence="16">
    <name type="scientific">Drosophila grimshawi</name>
    <name type="common">Hawaiian fruit fly</name>
    <name type="synonym">Idiomyia grimshawi</name>
    <dbReference type="NCBI Taxonomy" id="7222"/>
    <lineage>
        <taxon>Eukaryota</taxon>
        <taxon>Metazoa</taxon>
        <taxon>Ecdysozoa</taxon>
        <taxon>Arthropoda</taxon>
        <taxon>Hexapoda</taxon>
        <taxon>Insecta</taxon>
        <taxon>Pterygota</taxon>
        <taxon>Neoptera</taxon>
        <taxon>Endopterygota</taxon>
        <taxon>Diptera</taxon>
        <taxon>Brachycera</taxon>
        <taxon>Muscomorpha</taxon>
        <taxon>Ephydroidea</taxon>
        <taxon>Drosophilidae</taxon>
        <taxon>Drosophila</taxon>
        <taxon>Hawaiian Drosophila</taxon>
    </lineage>
</organism>
<comment type="similarity">
    <text evidence="2 13">Belongs to the carbohydrate kinase PfkB family.</text>
</comment>
<evidence type="ECO:0000256" key="1">
    <source>
        <dbReference type="ARBA" id="ARBA00004801"/>
    </source>
</evidence>
<dbReference type="PANTHER" id="PTHR45769:SF3">
    <property type="entry name" value="ADENOSINE KINASE"/>
    <property type="match status" value="1"/>
</dbReference>
<evidence type="ECO:0000256" key="5">
    <source>
        <dbReference type="ARBA" id="ARBA00022726"/>
    </source>
</evidence>
<dbReference type="Pfam" id="PF00294">
    <property type="entry name" value="PfkB"/>
    <property type="match status" value="1"/>
</dbReference>
<dbReference type="CDD" id="cd01168">
    <property type="entry name" value="adenosine_kinase"/>
    <property type="match status" value="1"/>
</dbReference>
<dbReference type="Proteomes" id="UP000001070">
    <property type="component" value="Unassembled WGS sequence"/>
</dbReference>
<dbReference type="FunFam" id="3.40.1190.20:FF:000076">
    <property type="entry name" value="Adenosine kinase"/>
    <property type="match status" value="1"/>
</dbReference>